<dbReference type="CDD" id="cd14529">
    <property type="entry name" value="TpbA-like"/>
    <property type="match status" value="1"/>
</dbReference>
<dbReference type="InterPro" id="IPR055214">
    <property type="entry name" value="PTP-NADK"/>
</dbReference>
<organism evidence="3 4">
    <name type="scientific">Phyllobacterium phragmitis</name>
    <dbReference type="NCBI Taxonomy" id="2670329"/>
    <lineage>
        <taxon>Bacteria</taxon>
        <taxon>Pseudomonadati</taxon>
        <taxon>Pseudomonadota</taxon>
        <taxon>Alphaproteobacteria</taxon>
        <taxon>Hyphomicrobiales</taxon>
        <taxon>Phyllobacteriaceae</taxon>
        <taxon>Phyllobacterium</taxon>
    </lineage>
</organism>
<dbReference type="PROSITE" id="PS00383">
    <property type="entry name" value="TYR_PHOSPHATASE_1"/>
    <property type="match status" value="1"/>
</dbReference>
<comment type="caution">
    <text evidence="3">The sequence shown here is derived from an EMBL/GenBank/DDBJ whole genome shotgun (WGS) entry which is preliminary data.</text>
</comment>
<evidence type="ECO:0000313" key="3">
    <source>
        <dbReference type="EMBL" id="GAB1582099.1"/>
    </source>
</evidence>
<dbReference type="Gene3D" id="3.90.190.10">
    <property type="entry name" value="Protein tyrosine phosphatase superfamily"/>
    <property type="match status" value="1"/>
</dbReference>
<dbReference type="PANTHER" id="PTHR31126:SF72">
    <property type="entry name" value="DUAL SPECIFICITY PROTEIN PHOSPHATASE TPBA"/>
    <property type="match status" value="1"/>
</dbReference>
<dbReference type="Proteomes" id="UP001628091">
    <property type="component" value="Unassembled WGS sequence"/>
</dbReference>
<dbReference type="InterPro" id="IPR016130">
    <property type="entry name" value="Tyr_Pase_AS"/>
</dbReference>
<evidence type="ECO:0000259" key="2">
    <source>
        <dbReference type="PROSITE" id="PS50056"/>
    </source>
</evidence>
<comment type="similarity">
    <text evidence="1">Belongs to the protein-tyrosine phosphatase family.</text>
</comment>
<reference evidence="3 4" key="1">
    <citation type="submission" date="2024-10" db="EMBL/GenBank/DDBJ databases">
        <title>Isolation, draft genome sequencing and identification of Phyllobacterium sp. NSA23, isolated from leaf soil.</title>
        <authorList>
            <person name="Akita H."/>
        </authorList>
    </citation>
    <scope>NUCLEOTIDE SEQUENCE [LARGE SCALE GENOMIC DNA]</scope>
    <source>
        <strain evidence="3 4">NSA23</strain>
    </source>
</reference>
<proteinExistence type="inferred from homology"/>
<dbReference type="InterPro" id="IPR000387">
    <property type="entry name" value="Tyr_Pase_dom"/>
</dbReference>
<dbReference type="SUPFAM" id="SSF52799">
    <property type="entry name" value="(Phosphotyrosine protein) phosphatases II"/>
    <property type="match status" value="1"/>
</dbReference>
<protein>
    <submittedName>
        <fullName evidence="3">Dual specificity protein phosphatase family protein</fullName>
    </submittedName>
</protein>
<accession>A0ABQ0GZN4</accession>
<dbReference type="Pfam" id="PF22741">
    <property type="entry name" value="PTP-NADK"/>
    <property type="match status" value="1"/>
</dbReference>
<dbReference type="PANTHER" id="PTHR31126">
    <property type="entry name" value="TYROSINE-PROTEIN PHOSPHATASE"/>
    <property type="match status" value="1"/>
</dbReference>
<sequence length="179" mass="19360">MGMMIGSACSLGLYLAQLQLNGNFHVVSDGEAYRSAQPTPAQIDAYSSRYGIRTIVNLRGASRNAAWYKAEASEAARLGITLVDFRMSAGKQLSQAEAARLIAILEKAQKPILIHCKAGADRSGLVSALYLAAVKKAGEKAAESQISLRYGHFSLPFVSTYAMDRTFEFLEPSLGFFNS</sequence>
<evidence type="ECO:0000313" key="4">
    <source>
        <dbReference type="Proteomes" id="UP001628091"/>
    </source>
</evidence>
<dbReference type="EMBL" id="BAAFZP010000001">
    <property type="protein sequence ID" value="GAB1582099.1"/>
    <property type="molecule type" value="Genomic_DNA"/>
</dbReference>
<name>A0ABQ0GZN4_9HYPH</name>
<gene>
    <name evidence="3" type="ORF">PPNSA23_20420</name>
</gene>
<feature type="domain" description="Tyrosine specific protein phosphatases" evidence="2">
    <location>
        <begin position="96"/>
        <end position="131"/>
    </location>
</feature>
<dbReference type="PROSITE" id="PS50056">
    <property type="entry name" value="TYR_PHOSPHATASE_2"/>
    <property type="match status" value="1"/>
</dbReference>
<evidence type="ECO:0000256" key="1">
    <source>
        <dbReference type="ARBA" id="ARBA00009580"/>
    </source>
</evidence>
<dbReference type="InterPro" id="IPR029021">
    <property type="entry name" value="Prot-tyrosine_phosphatase-like"/>
</dbReference>
<keyword evidence="4" id="KW-1185">Reference proteome</keyword>